<evidence type="ECO:0000313" key="3">
    <source>
        <dbReference type="Proteomes" id="UP000053593"/>
    </source>
</evidence>
<feature type="compositionally biased region" description="Polar residues" evidence="1">
    <location>
        <begin position="19"/>
        <end position="36"/>
    </location>
</feature>
<dbReference type="EMBL" id="KN834853">
    <property type="protein sequence ID" value="KIK51874.1"/>
    <property type="molecule type" value="Genomic_DNA"/>
</dbReference>
<proteinExistence type="predicted"/>
<accession>A0A0D0BQG7</accession>
<dbReference type="HOGENOM" id="CLU_652193_0_0_1"/>
<dbReference type="AlphaFoldDB" id="A0A0D0BQG7"/>
<sequence>MYMYTHTNNDHMGKKLQQIQNTASTSDPSQLSLTTPKRQRLKTHSPISPSGSSSQAEPHANAEFEDAFFPAASIFLNQDDLDMDTSDSLEPEALNDFSNQLMRTMINNLGPGERPTLINQSGMNALFTVQELIRDLKECIQMMEEIGSQPEANIPALLTSVERRVEADIKDAQCITRREAYDKLQEFNSLAVEADNAFQNPGKGQSIPTLIAFSLALAQRIFARTSKLGANVLLHLLHMFGTSLVSLGGPPNILQEIALKSIPKDIETIEHQFNLDVPTVIYAVCPRCNLTYPPTYLPTSSGKPSYPEICSNQSPPGTSPCNAPLRNADGSPVKLFEYYPFLEWLSRFVAQPHIEQFADEFCNAVQECNGAADDKSQTSDGDFYPTLLGPDGKPFLIEHGNECRLVFLLHIDFFNPEGSTG</sequence>
<reference evidence="2 3" key="1">
    <citation type="submission" date="2014-04" db="EMBL/GenBank/DDBJ databases">
        <title>Evolutionary Origins and Diversification of the Mycorrhizal Mutualists.</title>
        <authorList>
            <consortium name="DOE Joint Genome Institute"/>
            <consortium name="Mycorrhizal Genomics Consortium"/>
            <person name="Kohler A."/>
            <person name="Kuo A."/>
            <person name="Nagy L.G."/>
            <person name="Floudas D."/>
            <person name="Copeland A."/>
            <person name="Barry K.W."/>
            <person name="Cichocki N."/>
            <person name="Veneault-Fourrey C."/>
            <person name="LaButti K."/>
            <person name="Lindquist E.A."/>
            <person name="Lipzen A."/>
            <person name="Lundell T."/>
            <person name="Morin E."/>
            <person name="Murat C."/>
            <person name="Riley R."/>
            <person name="Ohm R."/>
            <person name="Sun H."/>
            <person name="Tunlid A."/>
            <person name="Henrissat B."/>
            <person name="Grigoriev I.V."/>
            <person name="Hibbett D.S."/>
            <person name="Martin F."/>
        </authorList>
    </citation>
    <scope>NUCLEOTIDE SEQUENCE [LARGE SCALE GENOMIC DNA]</scope>
    <source>
        <strain evidence="2 3">FD-317 M1</strain>
    </source>
</reference>
<protein>
    <submittedName>
        <fullName evidence="2">Uncharacterized protein</fullName>
    </submittedName>
</protein>
<keyword evidence="3" id="KW-1185">Reference proteome</keyword>
<evidence type="ECO:0000313" key="2">
    <source>
        <dbReference type="EMBL" id="KIK51874.1"/>
    </source>
</evidence>
<dbReference type="OrthoDB" id="3253623at2759"/>
<feature type="compositionally biased region" description="Low complexity" evidence="1">
    <location>
        <begin position="45"/>
        <end position="54"/>
    </location>
</feature>
<dbReference type="Proteomes" id="UP000053593">
    <property type="component" value="Unassembled WGS sequence"/>
</dbReference>
<name>A0A0D0BQG7_9AGAR</name>
<feature type="region of interest" description="Disordered" evidence="1">
    <location>
        <begin position="19"/>
        <end position="60"/>
    </location>
</feature>
<gene>
    <name evidence="2" type="ORF">GYMLUDRAFT_64603</name>
</gene>
<organism evidence="2 3">
    <name type="scientific">Collybiopsis luxurians FD-317 M1</name>
    <dbReference type="NCBI Taxonomy" id="944289"/>
    <lineage>
        <taxon>Eukaryota</taxon>
        <taxon>Fungi</taxon>
        <taxon>Dikarya</taxon>
        <taxon>Basidiomycota</taxon>
        <taxon>Agaricomycotina</taxon>
        <taxon>Agaricomycetes</taxon>
        <taxon>Agaricomycetidae</taxon>
        <taxon>Agaricales</taxon>
        <taxon>Marasmiineae</taxon>
        <taxon>Omphalotaceae</taxon>
        <taxon>Collybiopsis</taxon>
        <taxon>Collybiopsis luxurians</taxon>
    </lineage>
</organism>
<evidence type="ECO:0000256" key="1">
    <source>
        <dbReference type="SAM" id="MobiDB-lite"/>
    </source>
</evidence>